<dbReference type="SUPFAM" id="SSF46785">
    <property type="entry name" value="Winged helix' DNA-binding domain"/>
    <property type="match status" value="1"/>
</dbReference>
<keyword evidence="3" id="KW-0804">Transcription</keyword>
<dbReference type="Gene3D" id="1.10.10.10">
    <property type="entry name" value="Winged helix-like DNA-binding domain superfamily/Winged helix DNA-binding domain"/>
    <property type="match status" value="1"/>
</dbReference>
<dbReference type="InterPro" id="IPR036390">
    <property type="entry name" value="WH_DNA-bd_sf"/>
</dbReference>
<evidence type="ECO:0000313" key="5">
    <source>
        <dbReference type="EMBL" id="QRG68290.1"/>
    </source>
</evidence>
<dbReference type="SUPFAM" id="SSF48008">
    <property type="entry name" value="GntR ligand-binding domain-like"/>
    <property type="match status" value="1"/>
</dbReference>
<evidence type="ECO:0000259" key="4">
    <source>
        <dbReference type="PROSITE" id="PS50949"/>
    </source>
</evidence>
<dbReference type="PANTHER" id="PTHR43537">
    <property type="entry name" value="TRANSCRIPTIONAL REGULATOR, GNTR FAMILY"/>
    <property type="match status" value="1"/>
</dbReference>
<dbReference type="InterPro" id="IPR000524">
    <property type="entry name" value="Tscrpt_reg_HTH_GntR"/>
</dbReference>
<evidence type="ECO:0000256" key="2">
    <source>
        <dbReference type="ARBA" id="ARBA00023125"/>
    </source>
</evidence>
<dbReference type="Gene3D" id="1.20.120.530">
    <property type="entry name" value="GntR ligand-binding domain-like"/>
    <property type="match status" value="1"/>
</dbReference>
<sequence>MPIPKDIAKVEKASTKNRVLHMLQNWIIDGTLKPGEKILDKELVELLGVSRTPIREALQNLQTLGFVEISHGKDTRVTALQPDELSDLFPTLAGLEALASKMATKKADDELIHQLTEINEQFLQAIQANDKNMAIDLDEQFHSMIVAKANNKYITEFTAVLHLHMKRFKYIYFTPSMLPAMESYKEHQQIIEALKTRDETKAALLLEQNWLRGMETVSNYIHGQLS</sequence>
<proteinExistence type="predicted"/>
<dbReference type="SMART" id="SM00345">
    <property type="entry name" value="HTH_GNTR"/>
    <property type="match status" value="1"/>
</dbReference>
<dbReference type="Proteomes" id="UP000596248">
    <property type="component" value="Chromosome"/>
</dbReference>
<reference evidence="5 6" key="1">
    <citation type="submission" date="2021-01" db="EMBL/GenBank/DDBJ databases">
        <title>Identification of strong promoters based on the transcriptome of Brevibacillus choshinensis.</title>
        <authorList>
            <person name="Yao D."/>
            <person name="Zhang K."/>
            <person name="Wu J."/>
        </authorList>
    </citation>
    <scope>NUCLEOTIDE SEQUENCE [LARGE SCALE GENOMIC DNA]</scope>
    <source>
        <strain evidence="5 6">HPD31-SP3</strain>
    </source>
</reference>
<gene>
    <name evidence="5" type="ORF">JNE38_03700</name>
</gene>
<keyword evidence="2" id="KW-0238">DNA-binding</keyword>
<evidence type="ECO:0000256" key="3">
    <source>
        <dbReference type="ARBA" id="ARBA00023163"/>
    </source>
</evidence>
<dbReference type="Pfam" id="PF07729">
    <property type="entry name" value="FCD"/>
    <property type="match status" value="1"/>
</dbReference>
<dbReference type="EMBL" id="CP069127">
    <property type="protein sequence ID" value="QRG68290.1"/>
    <property type="molecule type" value="Genomic_DNA"/>
</dbReference>
<dbReference type="RefSeq" id="WP_203355295.1">
    <property type="nucleotide sequence ID" value="NZ_CP069127.1"/>
</dbReference>
<dbReference type="PANTHER" id="PTHR43537:SF24">
    <property type="entry name" value="GLUCONATE OPERON TRANSCRIPTIONAL REPRESSOR"/>
    <property type="match status" value="1"/>
</dbReference>
<dbReference type="PROSITE" id="PS50949">
    <property type="entry name" value="HTH_GNTR"/>
    <property type="match status" value="1"/>
</dbReference>
<dbReference type="InterPro" id="IPR011711">
    <property type="entry name" value="GntR_C"/>
</dbReference>
<accession>A0ABX7FTJ5</accession>
<dbReference type="InterPro" id="IPR036388">
    <property type="entry name" value="WH-like_DNA-bd_sf"/>
</dbReference>
<evidence type="ECO:0000313" key="6">
    <source>
        <dbReference type="Proteomes" id="UP000596248"/>
    </source>
</evidence>
<dbReference type="Pfam" id="PF00392">
    <property type="entry name" value="GntR"/>
    <property type="match status" value="1"/>
</dbReference>
<keyword evidence="1" id="KW-0805">Transcription regulation</keyword>
<organism evidence="5 6">
    <name type="scientific">Brevibacillus choshinensis</name>
    <dbReference type="NCBI Taxonomy" id="54911"/>
    <lineage>
        <taxon>Bacteria</taxon>
        <taxon>Bacillati</taxon>
        <taxon>Bacillota</taxon>
        <taxon>Bacilli</taxon>
        <taxon>Bacillales</taxon>
        <taxon>Paenibacillaceae</taxon>
        <taxon>Brevibacillus</taxon>
    </lineage>
</organism>
<dbReference type="SMART" id="SM00895">
    <property type="entry name" value="FCD"/>
    <property type="match status" value="1"/>
</dbReference>
<dbReference type="InterPro" id="IPR008920">
    <property type="entry name" value="TF_FadR/GntR_C"/>
</dbReference>
<name>A0ABX7FTJ5_BRECH</name>
<feature type="domain" description="HTH gntR-type" evidence="4">
    <location>
        <begin position="13"/>
        <end position="80"/>
    </location>
</feature>
<evidence type="ECO:0000256" key="1">
    <source>
        <dbReference type="ARBA" id="ARBA00023015"/>
    </source>
</evidence>
<dbReference type="CDD" id="cd07377">
    <property type="entry name" value="WHTH_GntR"/>
    <property type="match status" value="1"/>
</dbReference>
<protein>
    <submittedName>
        <fullName evidence="5">GntR family transcriptional regulator</fullName>
    </submittedName>
</protein>
<keyword evidence="6" id="KW-1185">Reference proteome</keyword>